<feature type="domain" description="Schlafen AlbA-2" evidence="1">
    <location>
        <begin position="15"/>
        <end position="120"/>
    </location>
</feature>
<protein>
    <recommendedName>
        <fullName evidence="1">Schlafen AlbA-2 domain-containing protein</fullName>
    </recommendedName>
</protein>
<accession>A0A2G7T6D1</accession>
<dbReference type="InterPro" id="IPR007421">
    <property type="entry name" value="Schlafen_AlbA_2_dom"/>
</dbReference>
<dbReference type="InterPro" id="IPR038461">
    <property type="entry name" value="Schlafen_AlbA_2_dom_sf"/>
</dbReference>
<dbReference type="EMBL" id="PEKC01000092">
    <property type="protein sequence ID" value="PII34613.1"/>
    <property type="molecule type" value="Genomic_DNA"/>
</dbReference>
<organism evidence="2">
    <name type="scientific">Chryseobacterium sp. B5</name>
    <dbReference type="NCBI Taxonomy" id="2050562"/>
    <lineage>
        <taxon>Bacteria</taxon>
        <taxon>Pseudomonadati</taxon>
        <taxon>Bacteroidota</taxon>
        <taxon>Flavobacteriia</taxon>
        <taxon>Flavobacteriales</taxon>
        <taxon>Weeksellaceae</taxon>
        <taxon>Chryseobacterium group</taxon>
        <taxon>Chryseobacterium</taxon>
    </lineage>
</organism>
<evidence type="ECO:0000313" key="2">
    <source>
        <dbReference type="EMBL" id="PII34613.1"/>
    </source>
</evidence>
<dbReference type="Gene3D" id="3.30.950.30">
    <property type="entry name" value="Schlafen, AAA domain"/>
    <property type="match status" value="1"/>
</dbReference>
<gene>
    <name evidence="2" type="ORF">CTI11_19715</name>
</gene>
<proteinExistence type="predicted"/>
<comment type="caution">
    <text evidence="2">The sequence shown here is derived from an EMBL/GenBank/DDBJ whole genome shotgun (WGS) entry which is preliminary data.</text>
</comment>
<name>A0A2G7T6D1_9FLAO</name>
<dbReference type="AlphaFoldDB" id="A0A2G7T6D1"/>
<reference evidence="2" key="1">
    <citation type="submission" date="2017-10" db="EMBL/GenBank/DDBJ databases">
        <title>Chryseobacterium sp. B5 is a hydrocarbonoclastic and plant growth promoting bacterium.</title>
        <authorList>
            <person name="Thijs S."/>
            <person name="Gkorezis P."/>
            <person name="Van Hamme J."/>
        </authorList>
    </citation>
    <scope>NUCLEOTIDE SEQUENCE</scope>
    <source>
        <strain evidence="2">B5</strain>
    </source>
</reference>
<evidence type="ECO:0000259" key="1">
    <source>
        <dbReference type="Pfam" id="PF04326"/>
    </source>
</evidence>
<sequence length="130" mass="15101">MINERLISELRYKSESTDLDFKREQYRFSGAGDHEKSEILKDILAIANSWRDGTGYILLGFKDNRPNPADIVGISESIDDSRLQEFVNSKVSPKLTFSYEEHVYEDKKIGIIIIPKQKKAFLYLKQLWKA</sequence>
<dbReference type="Pfam" id="PF04326">
    <property type="entry name" value="SLFN_AlbA_2"/>
    <property type="match status" value="1"/>
</dbReference>